<sequence length="135" mass="14813">MSSSNDPISIEQFRERHELPVGTALALTPGGRRDCAVWIPDDIAIPHGWVSTGNLTSQYRKIRPHEYRSAGQAAFDDLNRMEAPAPEVINATSTPDMETAYMVLAAAERMGPIEVTRHDGTTVVFTPAPTKGPRR</sequence>
<dbReference type="RefSeq" id="WP_330093867.1">
    <property type="nucleotide sequence ID" value="NZ_JAUZMY010000026.1"/>
</dbReference>
<reference evidence="1 2" key="1">
    <citation type="submission" date="2023-08" db="EMBL/GenBank/DDBJ databases">
        <authorList>
            <person name="Girao M."/>
            <person name="Carvalho M.F."/>
        </authorList>
    </citation>
    <scope>NUCLEOTIDE SEQUENCE [LARGE SCALE GENOMIC DNA]</scope>
    <source>
        <strain evidence="1 2">CT-R113</strain>
    </source>
</reference>
<organism evidence="1 2">
    <name type="scientific">Nocardiopsis codii</name>
    <dbReference type="NCBI Taxonomy" id="3065942"/>
    <lineage>
        <taxon>Bacteria</taxon>
        <taxon>Bacillati</taxon>
        <taxon>Actinomycetota</taxon>
        <taxon>Actinomycetes</taxon>
        <taxon>Streptosporangiales</taxon>
        <taxon>Nocardiopsidaceae</taxon>
        <taxon>Nocardiopsis</taxon>
    </lineage>
</organism>
<name>A0ABU7KCY3_9ACTN</name>
<proteinExistence type="predicted"/>
<evidence type="ECO:0000313" key="2">
    <source>
        <dbReference type="Proteomes" id="UP001356095"/>
    </source>
</evidence>
<dbReference type="Proteomes" id="UP001356095">
    <property type="component" value="Unassembled WGS sequence"/>
</dbReference>
<protein>
    <submittedName>
        <fullName evidence="1">Uncharacterized protein</fullName>
    </submittedName>
</protein>
<accession>A0ABU7KCY3</accession>
<evidence type="ECO:0000313" key="1">
    <source>
        <dbReference type="EMBL" id="MEE2040098.1"/>
    </source>
</evidence>
<dbReference type="EMBL" id="JAUZMY010000026">
    <property type="protein sequence ID" value="MEE2040098.1"/>
    <property type="molecule type" value="Genomic_DNA"/>
</dbReference>
<keyword evidence="2" id="KW-1185">Reference proteome</keyword>
<comment type="caution">
    <text evidence="1">The sequence shown here is derived from an EMBL/GenBank/DDBJ whole genome shotgun (WGS) entry which is preliminary data.</text>
</comment>
<gene>
    <name evidence="1" type="ORF">Q8791_23045</name>
</gene>